<evidence type="ECO:0000256" key="3">
    <source>
        <dbReference type="ARBA" id="ARBA00022448"/>
    </source>
</evidence>
<keyword evidence="5" id="KW-0997">Cell inner membrane</keyword>
<gene>
    <name evidence="11" type="ORF">ETQ85_06395</name>
</gene>
<dbReference type="InterPro" id="IPR013525">
    <property type="entry name" value="ABC2_TM"/>
</dbReference>
<comment type="caution">
    <text evidence="9">Lacks conserved residue(s) required for the propagation of feature annotation.</text>
</comment>
<dbReference type="PRINTS" id="PR00164">
    <property type="entry name" value="ABC2TRNSPORT"/>
</dbReference>
<feature type="transmembrane region" description="Helical" evidence="9">
    <location>
        <begin position="29"/>
        <end position="50"/>
    </location>
</feature>
<dbReference type="InterPro" id="IPR000412">
    <property type="entry name" value="ABC_2_transport"/>
</dbReference>
<reference evidence="11 12" key="1">
    <citation type="submission" date="2019-01" db="EMBL/GenBank/DDBJ databases">
        <title>Zoogloea oleivorans genome sequencing and assembly.</title>
        <authorList>
            <person name="Tancsics A."/>
            <person name="Farkas M."/>
            <person name="Kriszt B."/>
            <person name="Maroti G."/>
            <person name="Horvath B."/>
        </authorList>
    </citation>
    <scope>NUCLEOTIDE SEQUENCE [LARGE SCALE GENOMIC DNA]</scope>
    <source>
        <strain evidence="11 12">Buc</strain>
    </source>
</reference>
<dbReference type="PANTHER" id="PTHR30413">
    <property type="entry name" value="INNER MEMBRANE TRANSPORT PERMEASE"/>
    <property type="match status" value="1"/>
</dbReference>
<evidence type="ECO:0000256" key="4">
    <source>
        <dbReference type="ARBA" id="ARBA00022475"/>
    </source>
</evidence>
<dbReference type="EMBL" id="SDKK01000005">
    <property type="protein sequence ID" value="TYC60134.1"/>
    <property type="molecule type" value="Genomic_DNA"/>
</dbReference>
<organism evidence="11 12">
    <name type="scientific">Zoogloea oleivorans</name>
    <dbReference type="NCBI Taxonomy" id="1552750"/>
    <lineage>
        <taxon>Bacteria</taxon>
        <taxon>Pseudomonadati</taxon>
        <taxon>Pseudomonadota</taxon>
        <taxon>Betaproteobacteria</taxon>
        <taxon>Rhodocyclales</taxon>
        <taxon>Zoogloeaceae</taxon>
        <taxon>Zoogloea</taxon>
    </lineage>
</organism>
<keyword evidence="8 9" id="KW-0472">Membrane</keyword>
<dbReference type="GO" id="GO:0140359">
    <property type="term" value="F:ABC-type transporter activity"/>
    <property type="evidence" value="ECO:0007669"/>
    <property type="project" value="InterPro"/>
</dbReference>
<comment type="caution">
    <text evidence="11">The sequence shown here is derived from an EMBL/GenBank/DDBJ whole genome shotgun (WGS) entry which is preliminary data.</text>
</comment>
<feature type="domain" description="ABC transmembrane type-2" evidence="10">
    <location>
        <begin position="31"/>
        <end position="255"/>
    </location>
</feature>
<evidence type="ECO:0000256" key="1">
    <source>
        <dbReference type="ARBA" id="ARBA00004429"/>
    </source>
</evidence>
<dbReference type="GO" id="GO:0043190">
    <property type="term" value="C:ATP-binding cassette (ABC) transporter complex"/>
    <property type="evidence" value="ECO:0007669"/>
    <property type="project" value="InterPro"/>
</dbReference>
<protein>
    <recommendedName>
        <fullName evidence="9">Transport permease protein</fullName>
    </recommendedName>
</protein>
<dbReference type="OrthoDB" id="9786910at2"/>
<keyword evidence="12" id="KW-1185">Reference proteome</keyword>
<name>A0A6C2D2I4_9RHOO</name>
<feature type="transmembrane region" description="Helical" evidence="9">
    <location>
        <begin position="146"/>
        <end position="166"/>
    </location>
</feature>
<dbReference type="GO" id="GO:0015920">
    <property type="term" value="P:lipopolysaccharide transport"/>
    <property type="evidence" value="ECO:0007669"/>
    <property type="project" value="TreeGrafter"/>
</dbReference>
<dbReference type="Proteomes" id="UP000389128">
    <property type="component" value="Unassembled WGS sequence"/>
</dbReference>
<evidence type="ECO:0000256" key="7">
    <source>
        <dbReference type="ARBA" id="ARBA00022989"/>
    </source>
</evidence>
<evidence type="ECO:0000256" key="6">
    <source>
        <dbReference type="ARBA" id="ARBA00022692"/>
    </source>
</evidence>
<evidence type="ECO:0000313" key="12">
    <source>
        <dbReference type="Proteomes" id="UP000389128"/>
    </source>
</evidence>
<evidence type="ECO:0000256" key="2">
    <source>
        <dbReference type="ARBA" id="ARBA00007783"/>
    </source>
</evidence>
<feature type="transmembrane region" description="Helical" evidence="9">
    <location>
        <begin position="108"/>
        <end position="134"/>
    </location>
</feature>
<evidence type="ECO:0000259" key="10">
    <source>
        <dbReference type="PROSITE" id="PS51012"/>
    </source>
</evidence>
<feature type="transmembrane region" description="Helical" evidence="9">
    <location>
        <begin position="230"/>
        <end position="252"/>
    </location>
</feature>
<feature type="transmembrane region" description="Helical" evidence="9">
    <location>
        <begin position="178"/>
        <end position="194"/>
    </location>
</feature>
<keyword evidence="6 9" id="KW-0812">Transmembrane</keyword>
<evidence type="ECO:0000313" key="11">
    <source>
        <dbReference type="EMBL" id="TYC60134.1"/>
    </source>
</evidence>
<proteinExistence type="inferred from homology"/>
<dbReference type="Pfam" id="PF01061">
    <property type="entry name" value="ABC2_membrane"/>
    <property type="match status" value="1"/>
</dbReference>
<dbReference type="AlphaFoldDB" id="A0A6C2D2I4"/>
<dbReference type="RefSeq" id="WP_148578223.1">
    <property type="nucleotide sequence ID" value="NZ_SDKK01000005.1"/>
</dbReference>
<evidence type="ECO:0000256" key="5">
    <source>
        <dbReference type="ARBA" id="ARBA00022519"/>
    </source>
</evidence>
<comment type="subcellular location">
    <subcellularLocation>
        <location evidence="1 9">Cell inner membrane</location>
        <topology evidence="1 9">Multi-pass membrane protein</topology>
    </subcellularLocation>
</comment>
<keyword evidence="4 9" id="KW-1003">Cell membrane</keyword>
<keyword evidence="3 9" id="KW-0813">Transport</keyword>
<dbReference type="PANTHER" id="PTHR30413:SF8">
    <property type="entry name" value="TRANSPORT PERMEASE PROTEIN"/>
    <property type="match status" value="1"/>
</dbReference>
<evidence type="ECO:0000256" key="8">
    <source>
        <dbReference type="ARBA" id="ARBA00023136"/>
    </source>
</evidence>
<keyword evidence="7 9" id="KW-1133">Transmembrane helix</keyword>
<evidence type="ECO:0000256" key="9">
    <source>
        <dbReference type="RuleBase" id="RU361157"/>
    </source>
</evidence>
<sequence>MNILTELWQQRWLFLTFVRREVTSRYSGTIAGGLWALGQPVLLLMIYGFVFRKVFKVGFPELGEHSFVAFVACALWPWMAFQEGVQRATHAVVGNSGLVKKVHFPHELLVFASIGATFFIHFVGFMVVICALAIAGEPFRFSGLPVVLMGWLALLLLASAIALVTASFQVFLKDIDHMLGPALMIMFYVTPILYPTTQVPESVRWIVAFNPLVHLLEPIRAGLMHGNLAAFGQLSLFIIGGAGAVFAAVLLFRRLSDYFEDFI</sequence>
<comment type="similarity">
    <text evidence="2 9">Belongs to the ABC-2 integral membrane protein family.</text>
</comment>
<accession>A0A6C2D2I4</accession>
<dbReference type="PROSITE" id="PS51012">
    <property type="entry name" value="ABC_TM2"/>
    <property type="match status" value="1"/>
</dbReference>
<dbReference type="InterPro" id="IPR047817">
    <property type="entry name" value="ABC2_TM_bact-type"/>
</dbReference>